<dbReference type="AlphaFoldDB" id="A0A9Q3WBK5"/>
<keyword evidence="3" id="KW-0489">Methyltransferase</keyword>
<dbReference type="GO" id="GO:0008757">
    <property type="term" value="F:S-adenosylmethionine-dependent methyltransferase activity"/>
    <property type="evidence" value="ECO:0007669"/>
    <property type="project" value="InterPro"/>
</dbReference>
<dbReference type="RefSeq" id="WP_234136428.1">
    <property type="nucleotide sequence ID" value="NZ_JAGQAF010000013.1"/>
</dbReference>
<evidence type="ECO:0000259" key="2">
    <source>
        <dbReference type="Pfam" id="PF08241"/>
    </source>
</evidence>
<feature type="compositionally biased region" description="Basic and acidic residues" evidence="1">
    <location>
        <begin position="243"/>
        <end position="259"/>
    </location>
</feature>
<feature type="domain" description="Methyltransferase type 11" evidence="2">
    <location>
        <begin position="85"/>
        <end position="172"/>
    </location>
</feature>
<protein>
    <submittedName>
        <fullName evidence="3">Class I SAM-dependent methyltransferase</fullName>
    </submittedName>
</protein>
<dbReference type="Pfam" id="PF08241">
    <property type="entry name" value="Methyltransf_11"/>
    <property type="match status" value="1"/>
</dbReference>
<feature type="region of interest" description="Disordered" evidence="1">
    <location>
        <begin position="243"/>
        <end position="278"/>
    </location>
</feature>
<proteinExistence type="predicted"/>
<evidence type="ECO:0000256" key="1">
    <source>
        <dbReference type="SAM" id="MobiDB-lite"/>
    </source>
</evidence>
<dbReference type="Gene3D" id="3.40.50.150">
    <property type="entry name" value="Vaccinia Virus protein VP39"/>
    <property type="match status" value="1"/>
</dbReference>
<gene>
    <name evidence="3" type="ORF">KBY27_18450</name>
</gene>
<comment type="caution">
    <text evidence="3">The sequence shown here is derived from an EMBL/GenBank/DDBJ whole genome shotgun (WGS) entry which is preliminary data.</text>
</comment>
<dbReference type="Proteomes" id="UP000813672">
    <property type="component" value="Unassembled WGS sequence"/>
</dbReference>
<dbReference type="InterPro" id="IPR013216">
    <property type="entry name" value="Methyltransf_11"/>
</dbReference>
<dbReference type="GO" id="GO:0032259">
    <property type="term" value="P:methylation"/>
    <property type="evidence" value="ECO:0007669"/>
    <property type="project" value="UniProtKB-KW"/>
</dbReference>
<dbReference type="SUPFAM" id="SSF53335">
    <property type="entry name" value="S-adenosyl-L-methionine-dependent methyltransferases"/>
    <property type="match status" value="1"/>
</dbReference>
<reference evidence="3" key="1">
    <citation type="journal article" date="2021" name="Environ. Microbiol.">
        <title>Cryptic niche differentiation of novel sediment ecotypes of Rugeria pomeroyi correlates with nitrate respiration.</title>
        <authorList>
            <person name="Lin X."/>
            <person name="McNichol J."/>
            <person name="Chu X."/>
            <person name="Qian Y."/>
            <person name="Luo H."/>
        </authorList>
    </citation>
    <scope>NUCLEOTIDE SEQUENCE</scope>
    <source>
        <strain evidence="3">SZCCDBB064</strain>
    </source>
</reference>
<evidence type="ECO:0000313" key="3">
    <source>
        <dbReference type="EMBL" id="MCE8539442.1"/>
    </source>
</evidence>
<name>A0A9Q3WBK5_9RHOB</name>
<organism evidence="3 4">
    <name type="scientific">Ruegeria pomeroyi</name>
    <dbReference type="NCBI Taxonomy" id="89184"/>
    <lineage>
        <taxon>Bacteria</taxon>
        <taxon>Pseudomonadati</taxon>
        <taxon>Pseudomonadota</taxon>
        <taxon>Alphaproteobacteria</taxon>
        <taxon>Rhodobacterales</taxon>
        <taxon>Roseobacteraceae</taxon>
        <taxon>Ruegeria</taxon>
    </lineage>
</organism>
<dbReference type="InterPro" id="IPR029063">
    <property type="entry name" value="SAM-dependent_MTases_sf"/>
</dbReference>
<dbReference type="EMBL" id="JAGQAF010000013">
    <property type="protein sequence ID" value="MCE8539442.1"/>
    <property type="molecule type" value="Genomic_DNA"/>
</dbReference>
<accession>A0A9Q3WBK5</accession>
<evidence type="ECO:0000313" key="4">
    <source>
        <dbReference type="Proteomes" id="UP000813672"/>
    </source>
</evidence>
<keyword evidence="3" id="KW-0808">Transferase</keyword>
<sequence>MLKRLFYKSRRFYDDDFDWESYTADSYERRLKGDVEPLYKAISGEGDLSFDAVSGQVAVQGEALHPNVQLILETIGQLAPESVHEVGCGGGDHVAHAARLFPGIRVTGGDRGHTQLSLALSRHPELAGRLGVQDITMPFSHQWPRADLVYSQAVIMHIHTAVSHFVALANMVRQARDHVLLVENVQCHNFVADLRALAAGGHLDWEQVHLYRVRGSTGAQGILLSRQELDRPVLASDAELRRDERVSPRRLKRSDEDSARALTGWSRAWPGGPQGGTE</sequence>